<feature type="region of interest" description="Disordered" evidence="5">
    <location>
        <begin position="1"/>
        <end position="31"/>
    </location>
</feature>
<evidence type="ECO:0000256" key="4">
    <source>
        <dbReference type="ARBA" id="ARBA00023163"/>
    </source>
</evidence>
<organism evidence="7 8">
    <name type="scientific">Streptomyces tirandamycinicus</name>
    <dbReference type="NCBI Taxonomy" id="2174846"/>
    <lineage>
        <taxon>Bacteria</taxon>
        <taxon>Bacillati</taxon>
        <taxon>Actinomycetota</taxon>
        <taxon>Actinomycetes</taxon>
        <taxon>Kitasatosporales</taxon>
        <taxon>Streptomycetaceae</taxon>
        <taxon>Streptomyces</taxon>
    </lineage>
</organism>
<feature type="compositionally biased region" description="Pro residues" evidence="5">
    <location>
        <begin position="379"/>
        <end position="393"/>
    </location>
</feature>
<dbReference type="InterPro" id="IPR013324">
    <property type="entry name" value="RNA_pol_sigma_r3/r4-like"/>
</dbReference>
<dbReference type="KEGG" id="stir:DDW44_25735"/>
<dbReference type="SUPFAM" id="SSF88946">
    <property type="entry name" value="Sigma2 domain of RNA polymerase sigma factors"/>
    <property type="match status" value="1"/>
</dbReference>
<dbReference type="InterPro" id="IPR000792">
    <property type="entry name" value="Tscrpt_reg_LuxR_C"/>
</dbReference>
<dbReference type="Pfam" id="PF08281">
    <property type="entry name" value="Sigma70_r4_2"/>
    <property type="match status" value="1"/>
</dbReference>
<sequence length="404" mass="41365">MATDTQTAHSGAEERAARGGPREGASQERWQRAWSHREDLLKVARRRSMSQEDAEDAVHEAMLRAAENPHLDDDRLGAWLTTVTMRLCVDRYRQVNREAEVRSSPLLVAPRPAPVDEVVCDRAEAKWLAVRSGELPARQAEALRLKSEDLDVGEVAREMGLSYRTVESLLARARRTLRASLAGTLGVVLWLLGRRPRTGGNAHLVVAASTAATLAAAGFVVPYAQEGDGPGPSPSTSETADVRTAGDGAGRGGEERGGAGQSVPTGPLPAPPGVPGAPGDGLPVPLLPGGPALSSLPPVAVPAVPAPAVPSVPEVPGIPVTPGIPELPELPDASGAPRLPEASGVPRPPDLPGGPGGAAEGTPGLPRPTATAPAAPAEPALPSPPPAGPPPAPTRSIPGDIPAP</sequence>
<feature type="region of interest" description="Disordered" evidence="5">
    <location>
        <begin position="303"/>
        <end position="404"/>
    </location>
</feature>
<evidence type="ECO:0000256" key="5">
    <source>
        <dbReference type="SAM" id="MobiDB-lite"/>
    </source>
</evidence>
<dbReference type="EMBL" id="CP029188">
    <property type="protein sequence ID" value="AWI31810.1"/>
    <property type="molecule type" value="Genomic_DNA"/>
</dbReference>
<feature type="compositionally biased region" description="Low complexity" evidence="5">
    <location>
        <begin position="394"/>
        <end position="404"/>
    </location>
</feature>
<dbReference type="InterPro" id="IPR014284">
    <property type="entry name" value="RNA_pol_sigma-70_dom"/>
</dbReference>
<name>A0A2S1SZH3_9ACTN</name>
<dbReference type="InterPro" id="IPR039425">
    <property type="entry name" value="RNA_pol_sigma-70-like"/>
</dbReference>
<reference evidence="7 8" key="1">
    <citation type="submission" date="2018-05" db="EMBL/GenBank/DDBJ databases">
        <title>Complete genome sequence of sponge-derived Streptomyces sp. HNM0039.</title>
        <authorList>
            <person name="Huang X."/>
            <person name="Zhou S."/>
        </authorList>
    </citation>
    <scope>NUCLEOTIDE SEQUENCE [LARGE SCALE GENOMIC DNA]</scope>
    <source>
        <strain evidence="7 8">HNM0039</strain>
    </source>
</reference>
<keyword evidence="8" id="KW-1185">Reference proteome</keyword>
<dbReference type="PANTHER" id="PTHR43133:SF25">
    <property type="entry name" value="RNA POLYMERASE SIGMA FACTOR RFAY-RELATED"/>
    <property type="match status" value="1"/>
</dbReference>
<protein>
    <submittedName>
        <fullName evidence="7">RNA polymerase subunit sigma</fullName>
    </submittedName>
</protein>
<dbReference type="GO" id="GO:0016987">
    <property type="term" value="F:sigma factor activity"/>
    <property type="evidence" value="ECO:0007669"/>
    <property type="project" value="UniProtKB-KW"/>
</dbReference>
<evidence type="ECO:0000256" key="3">
    <source>
        <dbReference type="ARBA" id="ARBA00023082"/>
    </source>
</evidence>
<dbReference type="Gene3D" id="1.10.10.10">
    <property type="entry name" value="Winged helix-like DNA-binding domain superfamily/Winged helix DNA-binding domain"/>
    <property type="match status" value="1"/>
</dbReference>
<evidence type="ECO:0000313" key="8">
    <source>
        <dbReference type="Proteomes" id="UP000244900"/>
    </source>
</evidence>
<keyword evidence="4" id="KW-0804">Transcription</keyword>
<dbReference type="CDD" id="cd06171">
    <property type="entry name" value="Sigma70_r4"/>
    <property type="match status" value="1"/>
</dbReference>
<comment type="similarity">
    <text evidence="1">Belongs to the sigma-70 factor family. ECF subfamily.</text>
</comment>
<dbReference type="GO" id="GO:0006352">
    <property type="term" value="P:DNA-templated transcription initiation"/>
    <property type="evidence" value="ECO:0007669"/>
    <property type="project" value="InterPro"/>
</dbReference>
<evidence type="ECO:0000256" key="1">
    <source>
        <dbReference type="ARBA" id="ARBA00010641"/>
    </source>
</evidence>
<dbReference type="PANTHER" id="PTHR43133">
    <property type="entry name" value="RNA POLYMERASE ECF-TYPE SIGMA FACTO"/>
    <property type="match status" value="1"/>
</dbReference>
<proteinExistence type="inferred from homology"/>
<dbReference type="Pfam" id="PF04542">
    <property type="entry name" value="Sigma70_r2"/>
    <property type="match status" value="1"/>
</dbReference>
<dbReference type="SMART" id="SM00421">
    <property type="entry name" value="HTH_LUXR"/>
    <property type="match status" value="1"/>
</dbReference>
<dbReference type="OrthoDB" id="3682981at2"/>
<dbReference type="GO" id="GO:0003677">
    <property type="term" value="F:DNA binding"/>
    <property type="evidence" value="ECO:0007669"/>
    <property type="project" value="InterPro"/>
</dbReference>
<keyword evidence="3" id="KW-0731">Sigma factor</keyword>
<feature type="compositionally biased region" description="Basic and acidic residues" evidence="5">
    <location>
        <begin position="11"/>
        <end position="31"/>
    </location>
</feature>
<dbReference type="InterPro" id="IPR013325">
    <property type="entry name" value="RNA_pol_sigma_r2"/>
</dbReference>
<dbReference type="Proteomes" id="UP000244900">
    <property type="component" value="Chromosome"/>
</dbReference>
<dbReference type="Gene3D" id="1.10.1740.10">
    <property type="match status" value="1"/>
</dbReference>
<dbReference type="SUPFAM" id="SSF88659">
    <property type="entry name" value="Sigma3 and sigma4 domains of RNA polymerase sigma factors"/>
    <property type="match status" value="1"/>
</dbReference>
<dbReference type="InterPro" id="IPR013249">
    <property type="entry name" value="RNA_pol_sigma70_r4_t2"/>
</dbReference>
<evidence type="ECO:0000256" key="2">
    <source>
        <dbReference type="ARBA" id="ARBA00023015"/>
    </source>
</evidence>
<keyword evidence="2" id="KW-0805">Transcription regulation</keyword>
<dbReference type="AlphaFoldDB" id="A0A2S1SZH3"/>
<feature type="domain" description="HTH luxR-type" evidence="6">
    <location>
        <begin position="132"/>
        <end position="189"/>
    </location>
</feature>
<dbReference type="NCBIfam" id="TIGR02937">
    <property type="entry name" value="sigma70-ECF"/>
    <property type="match status" value="1"/>
</dbReference>
<feature type="region of interest" description="Disordered" evidence="5">
    <location>
        <begin position="225"/>
        <end position="286"/>
    </location>
</feature>
<feature type="compositionally biased region" description="Pro residues" evidence="5">
    <location>
        <begin position="266"/>
        <end position="275"/>
    </location>
</feature>
<dbReference type="InterPro" id="IPR036388">
    <property type="entry name" value="WH-like_DNA-bd_sf"/>
</dbReference>
<gene>
    <name evidence="7" type="ORF">DDW44_25735</name>
</gene>
<feature type="compositionally biased region" description="Low complexity" evidence="5">
    <location>
        <begin position="360"/>
        <end position="378"/>
    </location>
</feature>
<accession>A0A2S1SZH3</accession>
<dbReference type="RefSeq" id="WP_108907924.1">
    <property type="nucleotide sequence ID" value="NZ_CP029188.1"/>
</dbReference>
<evidence type="ECO:0000313" key="7">
    <source>
        <dbReference type="EMBL" id="AWI31810.1"/>
    </source>
</evidence>
<dbReference type="InterPro" id="IPR007627">
    <property type="entry name" value="RNA_pol_sigma70_r2"/>
</dbReference>
<evidence type="ECO:0000259" key="6">
    <source>
        <dbReference type="SMART" id="SM00421"/>
    </source>
</evidence>